<dbReference type="EMBL" id="JAWDJT010000012">
    <property type="protein sequence ID" value="MDU0372014.1"/>
    <property type="molecule type" value="Genomic_DNA"/>
</dbReference>
<sequence length="106" mass="11836">MAKKITPPVKTEASSTDKADKWYEKPLNLAALVLGLIASLFGAGYGAATYKIGVEQAMLNLRREQECNERVNLEKEKCAEYRQSVQAEKMENLVKTIESLQTVSKK</sequence>
<evidence type="ECO:0000313" key="2">
    <source>
        <dbReference type="EMBL" id="MDU0372014.1"/>
    </source>
</evidence>
<name>A0ABU3TKW5_9BACT</name>
<proteinExistence type="predicted"/>
<accession>A0ABU3TKW5</accession>
<keyword evidence="1" id="KW-0812">Transmembrane</keyword>
<keyword evidence="3" id="KW-1185">Reference proteome</keyword>
<protein>
    <recommendedName>
        <fullName evidence="4">YtxH domain-containing protein</fullName>
    </recommendedName>
</protein>
<feature type="transmembrane region" description="Helical" evidence="1">
    <location>
        <begin position="29"/>
        <end position="53"/>
    </location>
</feature>
<organism evidence="2 3">
    <name type="scientific">Hymenobacter endophyticus</name>
    <dbReference type="NCBI Taxonomy" id="3076335"/>
    <lineage>
        <taxon>Bacteria</taxon>
        <taxon>Pseudomonadati</taxon>
        <taxon>Bacteroidota</taxon>
        <taxon>Cytophagia</taxon>
        <taxon>Cytophagales</taxon>
        <taxon>Hymenobacteraceae</taxon>
        <taxon>Hymenobacter</taxon>
    </lineage>
</organism>
<gene>
    <name evidence="2" type="ORF">ROI90_16535</name>
</gene>
<keyword evidence="1" id="KW-0472">Membrane</keyword>
<evidence type="ECO:0000313" key="3">
    <source>
        <dbReference type="Proteomes" id="UP001250698"/>
    </source>
</evidence>
<reference evidence="2 3" key="1">
    <citation type="submission" date="2023-10" db="EMBL/GenBank/DDBJ databases">
        <title>Hymenobacter endophyticus sp. nov., an isolate from the leaf tissues of wheat.</title>
        <authorList>
            <person name="Dai Y."/>
        </authorList>
    </citation>
    <scope>NUCLEOTIDE SEQUENCE [LARGE SCALE GENOMIC DNA]</scope>
    <source>
        <strain evidence="2 3">ZK17L-C2</strain>
    </source>
</reference>
<dbReference type="Proteomes" id="UP001250698">
    <property type="component" value="Unassembled WGS sequence"/>
</dbReference>
<comment type="caution">
    <text evidence="2">The sequence shown here is derived from an EMBL/GenBank/DDBJ whole genome shotgun (WGS) entry which is preliminary data.</text>
</comment>
<keyword evidence="1" id="KW-1133">Transmembrane helix</keyword>
<evidence type="ECO:0008006" key="4">
    <source>
        <dbReference type="Google" id="ProtNLM"/>
    </source>
</evidence>
<evidence type="ECO:0000256" key="1">
    <source>
        <dbReference type="SAM" id="Phobius"/>
    </source>
</evidence>
<dbReference type="RefSeq" id="WP_315999472.1">
    <property type="nucleotide sequence ID" value="NZ_JAWDJT010000012.1"/>
</dbReference>